<evidence type="ECO:0000256" key="8">
    <source>
        <dbReference type="ARBA" id="ARBA00023175"/>
    </source>
</evidence>
<reference evidence="13" key="1">
    <citation type="submission" date="2021-01" db="EMBL/GenBank/DDBJ databases">
        <authorList>
            <person name="Zahm M."/>
            <person name="Roques C."/>
            <person name="Cabau C."/>
            <person name="Klopp C."/>
            <person name="Donnadieu C."/>
            <person name="Jouanno E."/>
            <person name="Lampietro C."/>
            <person name="Louis A."/>
            <person name="Herpin A."/>
            <person name="Echchiki A."/>
            <person name="Berthelot C."/>
            <person name="Parey E."/>
            <person name="Roest-Crollius H."/>
            <person name="Braasch I."/>
            <person name="Postlethwait J."/>
            <person name="Bobe J."/>
            <person name="Montfort J."/>
            <person name="Bouchez O."/>
            <person name="Begum T."/>
            <person name="Mejri S."/>
            <person name="Adams A."/>
            <person name="Chen W.-J."/>
            <person name="Guiguen Y."/>
        </authorList>
    </citation>
    <scope>NUCLEOTIDE SEQUENCE</scope>
    <source>
        <tissue evidence="13">Blood</tissue>
    </source>
</reference>
<evidence type="ECO:0000256" key="6">
    <source>
        <dbReference type="ARBA" id="ARBA00022840"/>
    </source>
</evidence>
<evidence type="ECO:0000259" key="12">
    <source>
        <dbReference type="PROSITE" id="PS50067"/>
    </source>
</evidence>
<feature type="region of interest" description="Disordered" evidence="11">
    <location>
        <begin position="805"/>
        <end position="835"/>
    </location>
</feature>
<dbReference type="PANTHER" id="PTHR47117:SF8">
    <property type="entry name" value="KINESIN FAMILY MEMBER 16B"/>
    <property type="match status" value="1"/>
</dbReference>
<dbReference type="Pfam" id="PF16183">
    <property type="entry name" value="Kinesin_assoc"/>
    <property type="match status" value="1"/>
</dbReference>
<keyword evidence="2" id="KW-0963">Cytoplasm</keyword>
<evidence type="ECO:0000313" key="14">
    <source>
        <dbReference type="Proteomes" id="UP000829720"/>
    </source>
</evidence>
<keyword evidence="6 10" id="KW-0067">ATP-binding</keyword>
<evidence type="ECO:0000256" key="1">
    <source>
        <dbReference type="ARBA" id="ARBA00004245"/>
    </source>
</evidence>
<accession>A0A8T3DEW7</accession>
<sequence>MLVTNLEGAPAALAHKRCKTFTYDFSYDSADPNKPGFASQEKVYEDLGFDVLKSAFEGYNACIFAYGQTGSGKSYTMMGNTGEEGLIPRICEGLFGQTASLTQVDGPSFRTEVSYLEIYNEHVRDLLRGKSSKAVNMKVREHPKTGPYVEGLSRHLVQNYSDVEELIGEGNINRTTASTGMNDVSSRSHAIFTINFSQAKFDADMPCETVSKIHLVDLAGSERADATRSTGVRLKEGGSINQSLVTLGNVITALASMSHSGQSSQVKRKQAFVPYRDSVLTWLLKDSIGGNSKTIMIATISPAHMNYRETLSTLRYAHRAKNILNKPTVNEDSNVRLIRELRDEITRLKSLLTKGGQNAEGDSPVILGMEERLQQNEARVIELTKEWTNKWRETENILKEEGVALRKRGVGVVLDSELPHLIGIDDDLLSTGIILYHLREGITHIGCDNAMKRQDIVLCGQDLQSEHCMFENLKGTVTLVPISGARCLVNGVQVTEPTRLNQGAVILLGRRNTFRFNNPKEAAQLWEKRKSGLDPCSFSMTDLSLTHQSLSSVMLCTLGLDPEKQQQELENMDSKRPLIKEVEESERNKTAGLVCTRQGAESWSEEVEQAQEDPLVCRALEIENRLRHLLSREECLEHQEIRQEDEDGKEFRDALMKVRDVHSRGDVGAEQECRSSILSPTGGAWLPIGLKVIHHRAQGEGTGRINASIEDNLRQGLQELHFISTDMNTELPLLSISGKADEKYQNGTQPRKPKKRTPASRPRSSFPCLAVSDTAVSGVTESSESLEEPADSSYINEILQVEVKDDVNDRQGGHTAKERGIGARPWPEKSGALSAHKSSGCGILVEWQEGEEGHWGSGGKLENKSRECTHTPAGVDGSTDKRSANKSGDLSDKCRGPGVASLDDAACFLPTLPVTGNVGGDRGALQKAHTFCKEPPMFRECPLHPLTAGVPVEGQFNHTVIFKDSTESCSRKGQKSISELEVVSQDLITEQSYSLGNLASRLSWMFKDAGHHLQTTQRVVKQVMEGNFQPISSLCHQMYSAIRELPFVQHIQLEESLVLDVRQIHAPLPDPPRICLSSISELGSLLPWQGIAEQLKSSWSSVMTCRSEGFQVFCQRLVNFPEHLLELQSLPVQNLLPYLFTVIPTDVLSSQQMLSIYWLRFASYKHPKPQPGLVLLCKTMLFAVTFDPTIRTPNKSVAVFHQFPLLEIEEIHIGFAGQSMKLLGPVENSILAIYTHSQQLTQELCRALLKDMPCDHPLLQGDLVQLSLDWESHTPDLVQEGVPRISCQFKKVLADLVYLLHGNMAEDAPPLGDVHVLLYTSANVEVIPHPRPSQMSCFLLTDTHLGLVQEDAVFHSIPGSSAMAPLCPQFEGISLRKRSDVRCVQMADERTPAKLDVVFGRATSEGHPEHTVVAVQTLSSCNSLCPPEVWKLTFGCAAEAAFLINNLSTV</sequence>
<keyword evidence="14" id="KW-1185">Reference proteome</keyword>
<feature type="compositionally biased region" description="Basic and acidic residues" evidence="11">
    <location>
        <begin position="805"/>
        <end position="821"/>
    </location>
</feature>
<dbReference type="PANTHER" id="PTHR47117">
    <property type="entry name" value="STAR-RELATED LIPID TRANSFER PROTEIN 9"/>
    <property type="match status" value="1"/>
</dbReference>
<dbReference type="GO" id="GO:0008017">
    <property type="term" value="F:microtubule binding"/>
    <property type="evidence" value="ECO:0007669"/>
    <property type="project" value="InterPro"/>
</dbReference>
<keyword evidence="5 10" id="KW-0547">Nucleotide-binding</keyword>
<dbReference type="SUPFAM" id="SSF52540">
    <property type="entry name" value="P-loop containing nucleoside triphosphate hydrolases"/>
    <property type="match status" value="1"/>
</dbReference>
<dbReference type="Proteomes" id="UP000829720">
    <property type="component" value="Unassembled WGS sequence"/>
</dbReference>
<dbReference type="GO" id="GO:0005524">
    <property type="term" value="F:ATP binding"/>
    <property type="evidence" value="ECO:0007669"/>
    <property type="project" value="UniProtKB-UniRule"/>
</dbReference>
<dbReference type="SMART" id="SM00129">
    <property type="entry name" value="KISc"/>
    <property type="match status" value="1"/>
</dbReference>
<comment type="similarity">
    <text evidence="10">Belongs to the TRAFAC class myosin-kinesin ATPase superfamily. Kinesin family.</text>
</comment>
<evidence type="ECO:0000256" key="10">
    <source>
        <dbReference type="PROSITE-ProRule" id="PRU00283"/>
    </source>
</evidence>
<evidence type="ECO:0000256" key="11">
    <source>
        <dbReference type="SAM" id="MobiDB-lite"/>
    </source>
</evidence>
<dbReference type="InterPro" id="IPR000253">
    <property type="entry name" value="FHA_dom"/>
</dbReference>
<proteinExistence type="inferred from homology"/>
<dbReference type="Pfam" id="PF00225">
    <property type="entry name" value="Kinesin"/>
    <property type="match status" value="1"/>
</dbReference>
<evidence type="ECO:0000313" key="13">
    <source>
        <dbReference type="EMBL" id="KAI1894680.1"/>
    </source>
</evidence>
<dbReference type="InterPro" id="IPR036961">
    <property type="entry name" value="Kinesin_motor_dom_sf"/>
</dbReference>
<feature type="compositionally biased region" description="Basic and acidic residues" evidence="11">
    <location>
        <begin position="878"/>
        <end position="895"/>
    </location>
</feature>
<comment type="caution">
    <text evidence="13">The sequence shown here is derived from an EMBL/GenBank/DDBJ whole genome shotgun (WGS) entry which is preliminary data.</text>
</comment>
<dbReference type="GO" id="GO:0003777">
    <property type="term" value="F:microtubule motor activity"/>
    <property type="evidence" value="ECO:0007669"/>
    <property type="project" value="InterPro"/>
</dbReference>
<keyword evidence="7" id="KW-0175">Coiled coil</keyword>
<dbReference type="GO" id="GO:0005874">
    <property type="term" value="C:microtubule"/>
    <property type="evidence" value="ECO:0007669"/>
    <property type="project" value="UniProtKB-KW"/>
</dbReference>
<dbReference type="EMBL" id="JAERUA010000010">
    <property type="protein sequence ID" value="KAI1894680.1"/>
    <property type="molecule type" value="Genomic_DNA"/>
</dbReference>
<dbReference type="FunFam" id="3.40.850.10:FF:000021">
    <property type="entry name" value="kinesin-like protein KIF16B isoform X1"/>
    <property type="match status" value="1"/>
</dbReference>
<keyword evidence="8 10" id="KW-0505">Motor protein</keyword>
<keyword evidence="4" id="KW-0493">Microtubule</keyword>
<dbReference type="PRINTS" id="PR00380">
    <property type="entry name" value="KINESINHEAVY"/>
</dbReference>
<dbReference type="InterPro" id="IPR027417">
    <property type="entry name" value="P-loop_NTPase"/>
</dbReference>
<feature type="binding site" evidence="10">
    <location>
        <begin position="67"/>
        <end position="74"/>
    </location>
    <ligand>
        <name>ATP</name>
        <dbReference type="ChEBI" id="CHEBI:30616"/>
    </ligand>
</feature>
<comment type="subcellular location">
    <subcellularLocation>
        <location evidence="1">Cytoplasm</location>
        <location evidence="1">Cytoskeleton</location>
    </subcellularLocation>
</comment>
<evidence type="ECO:0000256" key="7">
    <source>
        <dbReference type="ARBA" id="ARBA00023054"/>
    </source>
</evidence>
<dbReference type="PROSITE" id="PS00411">
    <property type="entry name" value="KINESIN_MOTOR_1"/>
    <property type="match status" value="1"/>
</dbReference>
<dbReference type="Gene3D" id="2.60.200.20">
    <property type="match status" value="1"/>
</dbReference>
<dbReference type="SUPFAM" id="SSF49879">
    <property type="entry name" value="SMAD/FHA domain"/>
    <property type="match status" value="1"/>
</dbReference>
<keyword evidence="9" id="KW-0206">Cytoskeleton</keyword>
<feature type="region of interest" description="Disordered" evidence="11">
    <location>
        <begin position="852"/>
        <end position="895"/>
    </location>
</feature>
<dbReference type="Pfam" id="PF00498">
    <property type="entry name" value="FHA"/>
    <property type="match status" value="1"/>
</dbReference>
<evidence type="ECO:0000256" key="3">
    <source>
        <dbReference type="ARBA" id="ARBA00022553"/>
    </source>
</evidence>
<dbReference type="InterPro" id="IPR032405">
    <property type="entry name" value="Kinesin_assoc"/>
</dbReference>
<dbReference type="Gene3D" id="3.40.850.10">
    <property type="entry name" value="Kinesin motor domain"/>
    <property type="match status" value="1"/>
</dbReference>
<name>A0A8T3DEW7_9TELE</name>
<dbReference type="InterPro" id="IPR019821">
    <property type="entry name" value="Kinesin_motor_CS"/>
</dbReference>
<keyword evidence="3" id="KW-0597">Phosphoprotein</keyword>
<dbReference type="InterPro" id="IPR001752">
    <property type="entry name" value="Kinesin_motor_dom"/>
</dbReference>
<dbReference type="GO" id="GO:0005737">
    <property type="term" value="C:cytoplasm"/>
    <property type="evidence" value="ECO:0007669"/>
    <property type="project" value="UniProtKB-ARBA"/>
</dbReference>
<protein>
    <recommendedName>
        <fullName evidence="12">Kinesin motor domain-containing protein</fullName>
    </recommendedName>
</protein>
<evidence type="ECO:0000256" key="4">
    <source>
        <dbReference type="ARBA" id="ARBA00022701"/>
    </source>
</evidence>
<evidence type="ECO:0000256" key="2">
    <source>
        <dbReference type="ARBA" id="ARBA00022490"/>
    </source>
</evidence>
<gene>
    <name evidence="13" type="ORF">AGOR_G00118250</name>
</gene>
<dbReference type="OrthoDB" id="3176171at2759"/>
<evidence type="ECO:0000256" key="5">
    <source>
        <dbReference type="ARBA" id="ARBA00022741"/>
    </source>
</evidence>
<dbReference type="PROSITE" id="PS50067">
    <property type="entry name" value="KINESIN_MOTOR_2"/>
    <property type="match status" value="1"/>
</dbReference>
<feature type="region of interest" description="Disordered" evidence="11">
    <location>
        <begin position="736"/>
        <end position="766"/>
    </location>
</feature>
<dbReference type="InterPro" id="IPR008984">
    <property type="entry name" value="SMAD_FHA_dom_sf"/>
</dbReference>
<organism evidence="13 14">
    <name type="scientific">Albula goreensis</name>
    <dbReference type="NCBI Taxonomy" id="1534307"/>
    <lineage>
        <taxon>Eukaryota</taxon>
        <taxon>Metazoa</taxon>
        <taxon>Chordata</taxon>
        <taxon>Craniata</taxon>
        <taxon>Vertebrata</taxon>
        <taxon>Euteleostomi</taxon>
        <taxon>Actinopterygii</taxon>
        <taxon>Neopterygii</taxon>
        <taxon>Teleostei</taxon>
        <taxon>Albuliformes</taxon>
        <taxon>Albulidae</taxon>
        <taxon>Albula</taxon>
    </lineage>
</organism>
<feature type="domain" description="Kinesin motor" evidence="12">
    <location>
        <begin position="1"/>
        <end position="323"/>
    </location>
</feature>
<dbReference type="GO" id="GO:0007018">
    <property type="term" value="P:microtubule-based movement"/>
    <property type="evidence" value="ECO:0007669"/>
    <property type="project" value="InterPro"/>
</dbReference>
<dbReference type="FunFam" id="2.60.200.20:FF:000005">
    <property type="entry name" value="Kinesin family member 16B"/>
    <property type="match status" value="1"/>
</dbReference>
<evidence type="ECO:0000256" key="9">
    <source>
        <dbReference type="ARBA" id="ARBA00023212"/>
    </source>
</evidence>